<evidence type="ECO:0000256" key="6">
    <source>
        <dbReference type="ARBA" id="ARBA00022989"/>
    </source>
</evidence>
<feature type="compositionally biased region" description="Basic and acidic residues" evidence="8">
    <location>
        <begin position="59"/>
        <end position="69"/>
    </location>
</feature>
<evidence type="ECO:0000313" key="9">
    <source>
        <dbReference type="EMBL" id="RYP10440.1"/>
    </source>
</evidence>
<reference evidence="9 10" key="1">
    <citation type="submission" date="2018-06" db="EMBL/GenBank/DDBJ databases">
        <title>Complete Genomes of Monosporascus.</title>
        <authorList>
            <person name="Robinson A.J."/>
            <person name="Natvig D.O."/>
        </authorList>
    </citation>
    <scope>NUCLEOTIDE SEQUENCE [LARGE SCALE GENOMIC DNA]</scope>
    <source>
        <strain evidence="9 10">CBS 110550</strain>
    </source>
</reference>
<keyword evidence="4" id="KW-1003">Cell membrane</keyword>
<name>A0A4Q4TXT4_9PEZI</name>
<dbReference type="Pfam" id="PF01544">
    <property type="entry name" value="CorA"/>
    <property type="match status" value="1"/>
</dbReference>
<dbReference type="AlphaFoldDB" id="A0A4Q4TXT4"/>
<evidence type="ECO:0000256" key="7">
    <source>
        <dbReference type="ARBA" id="ARBA00023136"/>
    </source>
</evidence>
<proteinExistence type="inferred from homology"/>
<accession>A0A4Q4TXT4</accession>
<dbReference type="PANTHER" id="PTHR46494:SF1">
    <property type="entry name" value="CORA FAMILY METAL ION TRANSPORTER (EUROFUNG)"/>
    <property type="match status" value="1"/>
</dbReference>
<comment type="subcellular location">
    <subcellularLocation>
        <location evidence="1">Cell membrane</location>
        <topology evidence="1">Multi-pass membrane protein</topology>
    </subcellularLocation>
</comment>
<evidence type="ECO:0000256" key="8">
    <source>
        <dbReference type="SAM" id="MobiDB-lite"/>
    </source>
</evidence>
<dbReference type="EMBL" id="QJNU01000018">
    <property type="protein sequence ID" value="RYP10440.1"/>
    <property type="molecule type" value="Genomic_DNA"/>
</dbReference>
<comment type="caution">
    <text evidence="9">The sequence shown here is derived from an EMBL/GenBank/DDBJ whole genome shotgun (WGS) entry which is preliminary data.</text>
</comment>
<evidence type="ECO:0000256" key="4">
    <source>
        <dbReference type="ARBA" id="ARBA00022475"/>
    </source>
</evidence>
<dbReference type="GO" id="GO:0005886">
    <property type="term" value="C:plasma membrane"/>
    <property type="evidence" value="ECO:0007669"/>
    <property type="project" value="UniProtKB-SubCell"/>
</dbReference>
<keyword evidence="7" id="KW-0472">Membrane</keyword>
<dbReference type="InterPro" id="IPR045863">
    <property type="entry name" value="CorA_TM1_TM2"/>
</dbReference>
<feature type="region of interest" description="Disordered" evidence="8">
    <location>
        <begin position="1"/>
        <end position="143"/>
    </location>
</feature>
<dbReference type="SUPFAM" id="SSF144083">
    <property type="entry name" value="Magnesium transport protein CorA, transmembrane region"/>
    <property type="match status" value="1"/>
</dbReference>
<dbReference type="InterPro" id="IPR002523">
    <property type="entry name" value="MgTranspt_CorA/ZnTranspt_ZntB"/>
</dbReference>
<protein>
    <submittedName>
        <fullName evidence="9">Uncharacterized protein</fullName>
    </submittedName>
</protein>
<comment type="similarity">
    <text evidence="2">Belongs to the CorA metal ion transporter (MIT) (TC 1.A.35) family.</text>
</comment>
<organism evidence="9 10">
    <name type="scientific">Monosporascus ibericus</name>
    <dbReference type="NCBI Taxonomy" id="155417"/>
    <lineage>
        <taxon>Eukaryota</taxon>
        <taxon>Fungi</taxon>
        <taxon>Dikarya</taxon>
        <taxon>Ascomycota</taxon>
        <taxon>Pezizomycotina</taxon>
        <taxon>Sordariomycetes</taxon>
        <taxon>Xylariomycetidae</taxon>
        <taxon>Xylariales</taxon>
        <taxon>Xylariales incertae sedis</taxon>
        <taxon>Monosporascus</taxon>
    </lineage>
</organism>
<dbReference type="Gene3D" id="1.20.58.340">
    <property type="entry name" value="Magnesium transport protein CorA, transmembrane region"/>
    <property type="match status" value="2"/>
</dbReference>
<keyword evidence="10" id="KW-1185">Reference proteome</keyword>
<evidence type="ECO:0000256" key="3">
    <source>
        <dbReference type="ARBA" id="ARBA00022448"/>
    </source>
</evidence>
<keyword evidence="5" id="KW-0812">Transmembrane</keyword>
<dbReference type="GO" id="GO:0015095">
    <property type="term" value="F:magnesium ion transmembrane transporter activity"/>
    <property type="evidence" value="ECO:0007669"/>
    <property type="project" value="TreeGrafter"/>
</dbReference>
<dbReference type="OrthoDB" id="165352at2759"/>
<feature type="compositionally biased region" description="Low complexity" evidence="8">
    <location>
        <begin position="1"/>
        <end position="22"/>
    </location>
</feature>
<dbReference type="Proteomes" id="UP000293360">
    <property type="component" value="Unassembled WGS sequence"/>
</dbReference>
<dbReference type="GO" id="GO:0050897">
    <property type="term" value="F:cobalt ion binding"/>
    <property type="evidence" value="ECO:0007669"/>
    <property type="project" value="TreeGrafter"/>
</dbReference>
<dbReference type="PANTHER" id="PTHR46494">
    <property type="entry name" value="CORA FAMILY METAL ION TRANSPORTER (EUROFUNG)"/>
    <property type="match status" value="1"/>
</dbReference>
<evidence type="ECO:0000256" key="5">
    <source>
        <dbReference type="ARBA" id="ARBA00022692"/>
    </source>
</evidence>
<feature type="compositionally biased region" description="Polar residues" evidence="8">
    <location>
        <begin position="32"/>
        <end position="46"/>
    </location>
</feature>
<evidence type="ECO:0000313" key="10">
    <source>
        <dbReference type="Proteomes" id="UP000293360"/>
    </source>
</evidence>
<keyword evidence="6" id="KW-1133">Transmembrane helix</keyword>
<dbReference type="GO" id="GO:0000287">
    <property type="term" value="F:magnesium ion binding"/>
    <property type="evidence" value="ECO:0007669"/>
    <property type="project" value="TreeGrafter"/>
</dbReference>
<dbReference type="SUPFAM" id="SSF143865">
    <property type="entry name" value="CorA soluble domain-like"/>
    <property type="match status" value="1"/>
</dbReference>
<keyword evidence="3" id="KW-0813">Transport</keyword>
<gene>
    <name evidence="9" type="ORF">DL764_000623</name>
</gene>
<dbReference type="Gene3D" id="3.30.460.20">
    <property type="entry name" value="CorA soluble domain-like"/>
    <property type="match status" value="1"/>
</dbReference>
<evidence type="ECO:0000256" key="2">
    <source>
        <dbReference type="ARBA" id="ARBA00009765"/>
    </source>
</evidence>
<sequence>MSHPEPLSHASSPSSGSTATEGFPDMLADLGNSVTPSPELSRTASAPSARPPGNVPGRRSPDAQNDLKLDTATAPLQQTTSRTSHHPPLTPSAGQSRRRVTRANTFRTIEEFEEFESGPPGWKPGAEPGMDPSKPDGGQPGSLPTLHAECQITVVDFSQTDLEIHEFENKGLVEFVKEPQPSWVRCRWINVNGLSWDVIQALGKYKNLHRLSIEDIMNTRNRTKVDWYANHAFLILTCVKLVRLVEDDSSSDESDGDGDDDDCSVKSAGAAKSATRKLRGWFQGKSAKHPVAASVLERGVRPRPTAGHSFTHKPSNLSNVFDQDSLCTLQRYHAASNDARTDFMEQHSALAERKVAVMAEQVAMFITSDNTVIAFFEQSADDVEEPILERLKSPTTILRQSCDASMVAQAIIDAIIDMAIPVTACYSDVVGDLEVDVLTHPSIKHTKSLYIIISEINKMYSFVNPIQALINALRDHKTKLTGDQVNRELQNPQGGVIITPMTYTYLGDVYDHCVLITESLNQIKESANHMIDLIFNTIATYQNESMKQLTTATIIFLPLTFITGYFGQNFEGFPGDEQSILFFWKIAIPVVISTGLILLRESIVDWVRRSFQRRQTVGLRKKRRRKMRQRIKDRRLSSSRKAWIAAGGNPIWRLARKHSLVGTCSTYSNTLTYGGDVAAYFGDFFDAINSGRLLAENVQDTSMRAGYSTRDWEASGRHARVGRRVVELGPRDGMAARAERVCVRLTSVSASVAVQNPARRRRSEGTAGGSIEMEMRHYEPLRGTTRIDEYDCGDGWPAGSFEYNVQEWLRA</sequence>
<evidence type="ECO:0000256" key="1">
    <source>
        <dbReference type="ARBA" id="ARBA00004651"/>
    </source>
</evidence>
<dbReference type="GO" id="GO:0015087">
    <property type="term" value="F:cobalt ion transmembrane transporter activity"/>
    <property type="evidence" value="ECO:0007669"/>
    <property type="project" value="TreeGrafter"/>
</dbReference>
<dbReference type="STRING" id="155417.A0A4Q4TXT4"/>
<dbReference type="InterPro" id="IPR045861">
    <property type="entry name" value="CorA_cytoplasmic_dom"/>
</dbReference>